<dbReference type="OrthoDB" id="3825591at2"/>
<organism evidence="1 2">
    <name type="scientific">Mycolicibacterium neworleansense</name>
    <dbReference type="NCBI Taxonomy" id="146018"/>
    <lineage>
        <taxon>Bacteria</taxon>
        <taxon>Bacillati</taxon>
        <taxon>Actinomycetota</taxon>
        <taxon>Actinomycetes</taxon>
        <taxon>Mycobacteriales</taxon>
        <taxon>Mycobacteriaceae</taxon>
        <taxon>Mycolicibacterium</taxon>
    </lineage>
</organism>
<protein>
    <submittedName>
        <fullName evidence="1">Uncharacterized protein</fullName>
    </submittedName>
</protein>
<dbReference type="AlphaFoldDB" id="A0A0H5RT09"/>
<sequence>MGISLLPFTRLSDADVAGALENAVAVINPALDIFSRFDPLGLRRRTHREQPAEGAIGKSLDIAAALLNFAELPGTKAWTEMDQDGHVKWWVHRAGAVTTILVAFPGAFGVIANRLGIQDLLGFTNQAIVLCAVAREDGVTEHGEQAQLLGAVLCDRRLSSSPPDAPETPPQSLPMRLWEFAGTLRAAGEELTKRPHPQQFYRYLGMLPGVGAVAAYFGEFGALRLAAHEGESWISEHSPQEPDLEPART</sequence>
<dbReference type="STRING" id="146018.BN2156_03963"/>
<name>A0A0H5RT09_9MYCO</name>
<dbReference type="Proteomes" id="UP000199147">
    <property type="component" value="Unassembled WGS sequence"/>
</dbReference>
<evidence type="ECO:0000313" key="1">
    <source>
        <dbReference type="EMBL" id="CRZ17083.1"/>
    </source>
</evidence>
<gene>
    <name evidence="1" type="ORF">BN2156_03963</name>
</gene>
<dbReference type="EMBL" id="CWKH01000002">
    <property type="protein sequence ID" value="CRZ17083.1"/>
    <property type="molecule type" value="Genomic_DNA"/>
</dbReference>
<keyword evidence="2" id="KW-1185">Reference proteome</keyword>
<accession>A0A0H5RT09</accession>
<evidence type="ECO:0000313" key="2">
    <source>
        <dbReference type="Proteomes" id="UP000199147"/>
    </source>
</evidence>
<proteinExistence type="predicted"/>
<reference evidence="2" key="1">
    <citation type="submission" date="2015-07" db="EMBL/GenBank/DDBJ databases">
        <authorList>
            <person name="Urmite Genomes"/>
        </authorList>
    </citation>
    <scope>NUCLEOTIDE SEQUENCE [LARGE SCALE GENOMIC DNA]</scope>
    <source>
        <strain evidence="2">type strain: ATCC 49404</strain>
    </source>
</reference>